<dbReference type="Gramene" id="OGLUM12G20780.1">
    <property type="protein sequence ID" value="OGLUM12G20780.1"/>
    <property type="gene ID" value="OGLUM12G20780"/>
</dbReference>
<protein>
    <submittedName>
        <fullName evidence="2">Uncharacterized protein</fullName>
    </submittedName>
</protein>
<dbReference type="Proteomes" id="UP000026961">
    <property type="component" value="Chromosome 12"/>
</dbReference>
<keyword evidence="3" id="KW-1185">Reference proteome</keyword>
<evidence type="ECO:0000313" key="3">
    <source>
        <dbReference type="Proteomes" id="UP000026961"/>
    </source>
</evidence>
<dbReference type="AlphaFoldDB" id="A0A0E0BVD1"/>
<evidence type="ECO:0000256" key="1">
    <source>
        <dbReference type="SAM" id="MobiDB-lite"/>
    </source>
</evidence>
<reference evidence="2" key="2">
    <citation type="submission" date="2018-05" db="EMBL/GenBank/DDBJ databases">
        <title>OgluRS3 (Oryza glumaepatula Reference Sequence Version 3).</title>
        <authorList>
            <person name="Zhang J."/>
            <person name="Kudrna D."/>
            <person name="Lee S."/>
            <person name="Talag J."/>
            <person name="Welchert J."/>
            <person name="Wing R.A."/>
        </authorList>
    </citation>
    <scope>NUCLEOTIDE SEQUENCE [LARGE SCALE GENOMIC DNA]</scope>
</reference>
<reference evidence="2" key="1">
    <citation type="submission" date="2015-04" db="UniProtKB">
        <authorList>
            <consortium name="EnsemblPlants"/>
        </authorList>
    </citation>
    <scope>IDENTIFICATION</scope>
</reference>
<organism evidence="2">
    <name type="scientific">Oryza glumipatula</name>
    <dbReference type="NCBI Taxonomy" id="40148"/>
    <lineage>
        <taxon>Eukaryota</taxon>
        <taxon>Viridiplantae</taxon>
        <taxon>Streptophyta</taxon>
        <taxon>Embryophyta</taxon>
        <taxon>Tracheophyta</taxon>
        <taxon>Spermatophyta</taxon>
        <taxon>Magnoliopsida</taxon>
        <taxon>Liliopsida</taxon>
        <taxon>Poales</taxon>
        <taxon>Poaceae</taxon>
        <taxon>BOP clade</taxon>
        <taxon>Oryzoideae</taxon>
        <taxon>Oryzeae</taxon>
        <taxon>Oryzinae</taxon>
        <taxon>Oryza</taxon>
    </lineage>
</organism>
<feature type="compositionally biased region" description="Low complexity" evidence="1">
    <location>
        <begin position="73"/>
        <end position="83"/>
    </location>
</feature>
<feature type="region of interest" description="Disordered" evidence="1">
    <location>
        <begin position="73"/>
        <end position="142"/>
    </location>
</feature>
<dbReference type="EnsemblPlants" id="OGLUM12G20780.1">
    <property type="protein sequence ID" value="OGLUM12G20780.1"/>
    <property type="gene ID" value="OGLUM12G20780"/>
</dbReference>
<dbReference type="HOGENOM" id="CLU_151536_0_0_1"/>
<proteinExistence type="predicted"/>
<sequence length="142" mass="14837">MGRGIPAPTPPDTKQDVGALLPVPSIRRRVTDRSKSGHRVHVYQRAAHNLPRRIKCAGGGWGATHKCAWRTALPPAQALTQPPHGSRARASGRSNPSGPKGCDGAPLSPRGGGNGRSLFEGATHSGELGPPYVPYGKGFLSP</sequence>
<name>A0A0E0BVD1_9ORYZ</name>
<evidence type="ECO:0000313" key="2">
    <source>
        <dbReference type="EnsemblPlants" id="OGLUM12G20780.1"/>
    </source>
</evidence>
<accession>A0A0E0BVD1</accession>